<gene>
    <name evidence="3" type="ORF">FJ693_18550</name>
</gene>
<proteinExistence type="predicted"/>
<name>A0A552WKD1_9MICO</name>
<dbReference type="EMBL" id="VJXR01000095">
    <property type="protein sequence ID" value="TRW43220.1"/>
    <property type="molecule type" value="Genomic_DNA"/>
</dbReference>
<organism evidence="3 4">
    <name type="scientific">Georgenia yuyongxinii</name>
    <dbReference type="NCBI Taxonomy" id="2589797"/>
    <lineage>
        <taxon>Bacteria</taxon>
        <taxon>Bacillati</taxon>
        <taxon>Actinomycetota</taxon>
        <taxon>Actinomycetes</taxon>
        <taxon>Micrococcales</taxon>
        <taxon>Bogoriellaceae</taxon>
        <taxon>Georgenia</taxon>
    </lineage>
</organism>
<accession>A0A552WKD1</accession>
<evidence type="ECO:0000259" key="2">
    <source>
        <dbReference type="Pfam" id="PF00899"/>
    </source>
</evidence>
<dbReference type="GO" id="GO:0008641">
    <property type="term" value="F:ubiquitin-like modifier activating enzyme activity"/>
    <property type="evidence" value="ECO:0007669"/>
    <property type="project" value="InterPro"/>
</dbReference>
<evidence type="ECO:0000313" key="4">
    <source>
        <dbReference type="Proteomes" id="UP000318693"/>
    </source>
</evidence>
<comment type="caution">
    <text evidence="3">The sequence shown here is derived from an EMBL/GenBank/DDBJ whole genome shotgun (WGS) entry which is preliminary data.</text>
</comment>
<dbReference type="AlphaFoldDB" id="A0A552WKD1"/>
<dbReference type="InterPro" id="IPR035985">
    <property type="entry name" value="Ubiquitin-activating_enz"/>
</dbReference>
<protein>
    <submittedName>
        <fullName evidence="3">Thiamine biosynthesis protein ThiF</fullName>
    </submittedName>
</protein>
<dbReference type="SUPFAM" id="SSF69572">
    <property type="entry name" value="Activating enzymes of the ubiquitin-like proteins"/>
    <property type="match status" value="1"/>
</dbReference>
<feature type="domain" description="THIF-type NAD/FAD binding fold" evidence="2">
    <location>
        <begin position="163"/>
        <end position="356"/>
    </location>
</feature>
<dbReference type="InterPro" id="IPR000594">
    <property type="entry name" value="ThiF_NAD_FAD-bd"/>
</dbReference>
<keyword evidence="4" id="KW-1185">Reference proteome</keyword>
<evidence type="ECO:0000313" key="3">
    <source>
        <dbReference type="EMBL" id="TRW43220.1"/>
    </source>
</evidence>
<sequence>MPRPLGCRWHRTHCPQAGSRRRHLLGPACHARSRAGRRPAGRGRTVHLRPGLSVLWRGPGESQVGVDPRCAVVLDGLTPGDQRVVEHLTRGPTPADLQRVGRAVGVEPERVRELVARLEAAGVLDTRPTRSSWSLAAPDTEESYWSRLRDDGDGAAVLAARASKRVAVVGLDRVGSFLATFLAMGGVGTLLLDDVSAVTEDDLGVFQARDVGGRRATRAVTHLRAAFPRLRTSAPGGTRPDLVVTVSTAVADPLRLRHLRRAAIAHLPVVVGEVAVVVGPLVVPGRGPCTRCLDLHRVDADPAWPALAAQLLTSAPTGTPATLAQLGAALAAHQVLAALDDRTVTVTGATLEVSALDPVPLVRRWPPHPACGCDAPSAPATDPAAATTTPAATTAATTAPAPATTGPTAADGEEAGDGEPARAEALAPAGSGSHA</sequence>
<reference evidence="3 4" key="1">
    <citation type="submission" date="2019-07" db="EMBL/GenBank/DDBJ databases">
        <title>Georgenia wutianyii sp. nov. and Georgenia *** sp. nov. isolated from plateau pika (Ochotona curzoniae) in the Qinghai-Tibet plateau of China.</title>
        <authorList>
            <person name="Tian Z."/>
        </authorList>
    </citation>
    <scope>NUCLEOTIDE SEQUENCE [LARGE SCALE GENOMIC DNA]</scope>
    <source>
        <strain evidence="3 4">Z446</strain>
    </source>
</reference>
<dbReference type="Gene3D" id="3.40.50.720">
    <property type="entry name" value="NAD(P)-binding Rossmann-like Domain"/>
    <property type="match status" value="1"/>
</dbReference>
<dbReference type="Proteomes" id="UP000318693">
    <property type="component" value="Unassembled WGS sequence"/>
</dbReference>
<feature type="region of interest" description="Disordered" evidence="1">
    <location>
        <begin position="373"/>
        <end position="435"/>
    </location>
</feature>
<evidence type="ECO:0000256" key="1">
    <source>
        <dbReference type="SAM" id="MobiDB-lite"/>
    </source>
</evidence>
<feature type="compositionally biased region" description="Low complexity" evidence="1">
    <location>
        <begin position="374"/>
        <end position="410"/>
    </location>
</feature>
<dbReference type="Pfam" id="PF00899">
    <property type="entry name" value="ThiF"/>
    <property type="match status" value="1"/>
</dbReference>